<dbReference type="Proteomes" id="UP000178912">
    <property type="component" value="Unassembled WGS sequence"/>
</dbReference>
<gene>
    <name evidence="1" type="ORF">RAG0_16752</name>
</gene>
<dbReference type="AlphaFoldDB" id="A0A1E1LRQ3"/>
<protein>
    <submittedName>
        <fullName evidence="1">Uncharacterized protein</fullName>
    </submittedName>
</protein>
<name>A0A1E1LRQ3_9HELO</name>
<keyword evidence="2" id="KW-1185">Reference proteome</keyword>
<organism evidence="1 2">
    <name type="scientific">Rhynchosporium agropyri</name>
    <dbReference type="NCBI Taxonomy" id="914238"/>
    <lineage>
        <taxon>Eukaryota</taxon>
        <taxon>Fungi</taxon>
        <taxon>Dikarya</taxon>
        <taxon>Ascomycota</taxon>
        <taxon>Pezizomycotina</taxon>
        <taxon>Leotiomycetes</taxon>
        <taxon>Helotiales</taxon>
        <taxon>Ploettnerulaceae</taxon>
        <taxon>Rhynchosporium</taxon>
    </lineage>
</organism>
<dbReference type="EMBL" id="FJUX01000179">
    <property type="protein sequence ID" value="CZT13182.1"/>
    <property type="molecule type" value="Genomic_DNA"/>
</dbReference>
<reference evidence="2" key="1">
    <citation type="submission" date="2016-03" db="EMBL/GenBank/DDBJ databases">
        <authorList>
            <person name="Guldener U."/>
        </authorList>
    </citation>
    <scope>NUCLEOTIDE SEQUENCE [LARGE SCALE GENOMIC DNA]</scope>
    <source>
        <strain evidence="2">04CH-RAC-A.6.1</strain>
    </source>
</reference>
<proteinExistence type="predicted"/>
<sequence>MILLVKLARLSIVNIVAQSTSRESSSAIALTLLLLLEEFEEVYSNNSSSIKESLESLSPHISRTVINTRIAVKVDDSEIIASRGIEFSALAPEAIT</sequence>
<evidence type="ECO:0000313" key="2">
    <source>
        <dbReference type="Proteomes" id="UP000178912"/>
    </source>
</evidence>
<evidence type="ECO:0000313" key="1">
    <source>
        <dbReference type="EMBL" id="CZT13182.1"/>
    </source>
</evidence>
<accession>A0A1E1LRQ3</accession>